<dbReference type="Proteomes" id="UP000824120">
    <property type="component" value="Chromosome 1"/>
</dbReference>
<dbReference type="AlphaFoldDB" id="A0A9J6B1V9"/>
<protein>
    <submittedName>
        <fullName evidence="1">Uncharacterized protein</fullName>
    </submittedName>
</protein>
<name>A0A9J6B1V9_SOLCO</name>
<gene>
    <name evidence="1" type="ORF">H5410_002272</name>
</gene>
<sequence length="84" mass="9872">MPPGLTDFCTHSYGMKCSFKLGNWWLNVEGFKSKVHEWWSSFEVSGRPDYELATKLSLLKTKLKEWSRENRKIGRQGKSKFSVR</sequence>
<comment type="caution">
    <text evidence="1">The sequence shown here is derived from an EMBL/GenBank/DDBJ whole genome shotgun (WGS) entry which is preliminary data.</text>
</comment>
<reference evidence="1 2" key="1">
    <citation type="submission" date="2020-09" db="EMBL/GenBank/DDBJ databases">
        <title>De no assembly of potato wild relative species, Solanum commersonii.</title>
        <authorList>
            <person name="Cho K."/>
        </authorList>
    </citation>
    <scope>NUCLEOTIDE SEQUENCE [LARGE SCALE GENOMIC DNA]</scope>
    <source>
        <strain evidence="1">LZ3.2</strain>
        <tissue evidence="1">Leaf</tissue>
    </source>
</reference>
<keyword evidence="2" id="KW-1185">Reference proteome</keyword>
<evidence type="ECO:0000313" key="2">
    <source>
        <dbReference type="Proteomes" id="UP000824120"/>
    </source>
</evidence>
<accession>A0A9J6B1V9</accession>
<proteinExistence type="predicted"/>
<dbReference type="EMBL" id="JACXVP010000001">
    <property type="protein sequence ID" value="KAG5630555.1"/>
    <property type="molecule type" value="Genomic_DNA"/>
</dbReference>
<evidence type="ECO:0000313" key="1">
    <source>
        <dbReference type="EMBL" id="KAG5630555.1"/>
    </source>
</evidence>
<organism evidence="1 2">
    <name type="scientific">Solanum commersonii</name>
    <name type="common">Commerson's wild potato</name>
    <name type="synonym">Commerson's nightshade</name>
    <dbReference type="NCBI Taxonomy" id="4109"/>
    <lineage>
        <taxon>Eukaryota</taxon>
        <taxon>Viridiplantae</taxon>
        <taxon>Streptophyta</taxon>
        <taxon>Embryophyta</taxon>
        <taxon>Tracheophyta</taxon>
        <taxon>Spermatophyta</taxon>
        <taxon>Magnoliopsida</taxon>
        <taxon>eudicotyledons</taxon>
        <taxon>Gunneridae</taxon>
        <taxon>Pentapetalae</taxon>
        <taxon>asterids</taxon>
        <taxon>lamiids</taxon>
        <taxon>Solanales</taxon>
        <taxon>Solanaceae</taxon>
        <taxon>Solanoideae</taxon>
        <taxon>Solaneae</taxon>
        <taxon>Solanum</taxon>
    </lineage>
</organism>